<dbReference type="EMBL" id="JALJOV010000938">
    <property type="protein sequence ID" value="KAK9858027.1"/>
    <property type="molecule type" value="Genomic_DNA"/>
</dbReference>
<comment type="caution">
    <text evidence="5">The sequence shown here is derived from an EMBL/GenBank/DDBJ whole genome shotgun (WGS) entry which is preliminary data.</text>
</comment>
<name>A0AAW1STB1_9CHLO</name>
<proteinExistence type="predicted"/>
<sequence>MRNSKKKRQLERRRHRTRHQEPSDLQSATDQLASNNLTAAPNSRPIPSTWGGDACWRSRSPESGRWVVMPMQHAAAKGNMQLLRLLCKHPPYPGASTRRSASGWAPLHWAAFNANAKAAGVLMEGSSHGRASAMADQNGDTPVHIAAALGHADVLA</sequence>
<dbReference type="InterPro" id="IPR002110">
    <property type="entry name" value="Ankyrin_rpt"/>
</dbReference>
<feature type="repeat" description="ANK" evidence="3">
    <location>
        <begin position="138"/>
        <end position="156"/>
    </location>
</feature>
<feature type="compositionally biased region" description="Basic residues" evidence="4">
    <location>
        <begin position="1"/>
        <end position="18"/>
    </location>
</feature>
<dbReference type="AlphaFoldDB" id="A0AAW1STB1"/>
<evidence type="ECO:0000313" key="5">
    <source>
        <dbReference type="EMBL" id="KAK9858027.1"/>
    </source>
</evidence>
<dbReference type="PROSITE" id="PS50088">
    <property type="entry name" value="ANK_REPEAT"/>
    <property type="match status" value="1"/>
</dbReference>
<evidence type="ECO:0000256" key="2">
    <source>
        <dbReference type="ARBA" id="ARBA00023043"/>
    </source>
</evidence>
<dbReference type="SUPFAM" id="SSF48403">
    <property type="entry name" value="Ankyrin repeat"/>
    <property type="match status" value="1"/>
</dbReference>
<protein>
    <submittedName>
        <fullName evidence="5">Uncharacterized protein</fullName>
    </submittedName>
</protein>
<dbReference type="PANTHER" id="PTHR24203:SF14">
    <property type="entry name" value="ANKYRIN REPEAT DOMAIN-CONTAINING PROTEIN 10"/>
    <property type="match status" value="1"/>
</dbReference>
<evidence type="ECO:0000256" key="4">
    <source>
        <dbReference type="SAM" id="MobiDB-lite"/>
    </source>
</evidence>
<accession>A0AAW1STB1</accession>
<keyword evidence="1" id="KW-0677">Repeat</keyword>
<feature type="region of interest" description="Disordered" evidence="4">
    <location>
        <begin position="37"/>
        <end position="56"/>
    </location>
</feature>
<dbReference type="Proteomes" id="UP001485043">
    <property type="component" value="Unassembled WGS sequence"/>
</dbReference>
<evidence type="ECO:0000256" key="3">
    <source>
        <dbReference type="PROSITE-ProRule" id="PRU00023"/>
    </source>
</evidence>
<dbReference type="Gene3D" id="1.25.40.20">
    <property type="entry name" value="Ankyrin repeat-containing domain"/>
    <property type="match status" value="1"/>
</dbReference>
<gene>
    <name evidence="5" type="ORF">WJX84_005041</name>
</gene>
<dbReference type="PANTHER" id="PTHR24203">
    <property type="entry name" value="ANKYRIN REPEAT FAMILY PROTEIN"/>
    <property type="match status" value="1"/>
</dbReference>
<dbReference type="PROSITE" id="PS50297">
    <property type="entry name" value="ANK_REP_REGION"/>
    <property type="match status" value="1"/>
</dbReference>
<organism evidence="5 6">
    <name type="scientific">Apatococcus fuscideae</name>
    <dbReference type="NCBI Taxonomy" id="2026836"/>
    <lineage>
        <taxon>Eukaryota</taxon>
        <taxon>Viridiplantae</taxon>
        <taxon>Chlorophyta</taxon>
        <taxon>core chlorophytes</taxon>
        <taxon>Trebouxiophyceae</taxon>
        <taxon>Chlorellales</taxon>
        <taxon>Chlorellaceae</taxon>
        <taxon>Apatococcus</taxon>
    </lineage>
</organism>
<reference evidence="5 6" key="1">
    <citation type="journal article" date="2024" name="Nat. Commun.">
        <title>Phylogenomics reveals the evolutionary origins of lichenization in chlorophyte algae.</title>
        <authorList>
            <person name="Puginier C."/>
            <person name="Libourel C."/>
            <person name="Otte J."/>
            <person name="Skaloud P."/>
            <person name="Haon M."/>
            <person name="Grisel S."/>
            <person name="Petersen M."/>
            <person name="Berrin J.G."/>
            <person name="Delaux P.M."/>
            <person name="Dal Grande F."/>
            <person name="Keller J."/>
        </authorList>
    </citation>
    <scope>NUCLEOTIDE SEQUENCE [LARGE SCALE GENOMIC DNA]</scope>
    <source>
        <strain evidence="5 6">SAG 2523</strain>
    </source>
</reference>
<feature type="region of interest" description="Disordered" evidence="4">
    <location>
        <begin position="1"/>
        <end position="31"/>
    </location>
</feature>
<evidence type="ECO:0000256" key="1">
    <source>
        <dbReference type="ARBA" id="ARBA00022737"/>
    </source>
</evidence>
<keyword evidence="2 3" id="KW-0040">ANK repeat</keyword>
<dbReference type="InterPro" id="IPR036770">
    <property type="entry name" value="Ankyrin_rpt-contain_sf"/>
</dbReference>
<keyword evidence="6" id="KW-1185">Reference proteome</keyword>
<evidence type="ECO:0000313" key="6">
    <source>
        <dbReference type="Proteomes" id="UP001485043"/>
    </source>
</evidence>